<evidence type="ECO:0000256" key="2">
    <source>
        <dbReference type="ARBA" id="ARBA00007977"/>
    </source>
</evidence>
<name>A0ABM9XDG1_9STRE</name>
<sequence length="65" mass="6964">MIQCLFDNLKVLSKFFIVMAMGAIGLNTNPVKLVKTGGQAIGVGAACWIAITCVSLLMQHILGIW</sequence>
<reference evidence="8" key="1">
    <citation type="submission" date="2008-03" db="EMBL/GenBank/DDBJ databases">
        <authorList>
            <person name="Fulton L."/>
            <person name="Clifton S."/>
            <person name="Fulton B."/>
            <person name="Xu J."/>
            <person name="Minx P."/>
            <person name="Pepin K.H."/>
            <person name="Johnson M."/>
            <person name="Thiruvilangam P."/>
            <person name="Bhonagiri V."/>
            <person name="Nash W.E."/>
            <person name="Mardis E.R."/>
            <person name="Wilson R.K."/>
        </authorList>
    </citation>
    <scope>NUCLEOTIDE SEQUENCE [LARGE SCALE GENOMIC DNA]</scope>
    <source>
        <strain evidence="8">ATCC BAA-102</strain>
    </source>
</reference>
<dbReference type="Proteomes" id="UP000005602">
    <property type="component" value="Unassembled WGS sequence"/>
</dbReference>
<keyword evidence="6 7" id="KW-0472">Membrane</keyword>
<keyword evidence="9" id="KW-1185">Reference proteome</keyword>
<evidence type="ECO:0000256" key="4">
    <source>
        <dbReference type="ARBA" id="ARBA00022692"/>
    </source>
</evidence>
<evidence type="ECO:0000256" key="1">
    <source>
        <dbReference type="ARBA" id="ARBA00004651"/>
    </source>
</evidence>
<protein>
    <submittedName>
        <fullName evidence="8">Uncharacterized protein</fullName>
    </submittedName>
</protein>
<keyword evidence="4 7" id="KW-0812">Transmembrane</keyword>
<dbReference type="Pfam" id="PF03601">
    <property type="entry name" value="Cons_hypoth698"/>
    <property type="match status" value="1"/>
</dbReference>
<reference evidence="8" key="2">
    <citation type="submission" date="2013-09" db="EMBL/GenBank/DDBJ databases">
        <title>Draft genome sequence of Streptococcus infantarius subsp. infantarius ATCC BAA-102.</title>
        <authorList>
            <person name="Sudarsanam P."/>
            <person name="Ley R."/>
            <person name="Guruge J."/>
            <person name="Turnbaugh P.J."/>
            <person name="Mahowald M."/>
            <person name="Liep D."/>
            <person name="Gordon J."/>
        </authorList>
    </citation>
    <scope>NUCLEOTIDE SEQUENCE</scope>
    <source>
        <strain evidence="8">ATCC BAA-102</strain>
    </source>
</reference>
<gene>
    <name evidence="8" type="ORF">STRINF_01607</name>
</gene>
<keyword evidence="5 7" id="KW-1133">Transmembrane helix</keyword>
<feature type="transmembrane region" description="Helical" evidence="7">
    <location>
        <begin position="12"/>
        <end position="28"/>
    </location>
</feature>
<feature type="transmembrane region" description="Helical" evidence="7">
    <location>
        <begin position="40"/>
        <end position="62"/>
    </location>
</feature>
<evidence type="ECO:0000256" key="7">
    <source>
        <dbReference type="SAM" id="Phobius"/>
    </source>
</evidence>
<dbReference type="EMBL" id="ABJK02000021">
    <property type="protein sequence ID" value="EDT47306.1"/>
    <property type="molecule type" value="Genomic_DNA"/>
</dbReference>
<comment type="subcellular location">
    <subcellularLocation>
        <location evidence="1">Cell membrane</location>
        <topology evidence="1">Multi-pass membrane protein</topology>
    </subcellularLocation>
</comment>
<comment type="caution">
    <text evidence="8">The sequence shown here is derived from an EMBL/GenBank/DDBJ whole genome shotgun (WGS) entry which is preliminary data.</text>
</comment>
<evidence type="ECO:0000256" key="3">
    <source>
        <dbReference type="ARBA" id="ARBA00022475"/>
    </source>
</evidence>
<comment type="similarity">
    <text evidence="2">Belongs to the UPF0324 family.</text>
</comment>
<dbReference type="InterPro" id="IPR018383">
    <property type="entry name" value="UPF0324_pro"/>
</dbReference>
<evidence type="ECO:0000256" key="6">
    <source>
        <dbReference type="ARBA" id="ARBA00023136"/>
    </source>
</evidence>
<evidence type="ECO:0000313" key="9">
    <source>
        <dbReference type="Proteomes" id="UP000005602"/>
    </source>
</evidence>
<organism evidence="8 9">
    <name type="scientific">Streptococcus infantarius subsp. infantarius ATCC BAA-102</name>
    <dbReference type="NCBI Taxonomy" id="471872"/>
    <lineage>
        <taxon>Bacteria</taxon>
        <taxon>Bacillati</taxon>
        <taxon>Bacillota</taxon>
        <taxon>Bacilli</taxon>
        <taxon>Lactobacillales</taxon>
        <taxon>Streptococcaceae</taxon>
        <taxon>Streptococcus</taxon>
    </lineage>
</organism>
<accession>A0ABM9XDG1</accession>
<proteinExistence type="inferred from homology"/>
<keyword evidence="3" id="KW-1003">Cell membrane</keyword>
<evidence type="ECO:0000313" key="8">
    <source>
        <dbReference type="EMBL" id="EDT47306.1"/>
    </source>
</evidence>
<evidence type="ECO:0000256" key="5">
    <source>
        <dbReference type="ARBA" id="ARBA00022989"/>
    </source>
</evidence>